<sequence>MPKRLSATAERHADLVRTRLLEVAPTGLALLELAADCGLSRWQTRRALVTLRDLCAQEGWPPLLWTRELGYHFCASEPELEAWELTWVSRELTQFRRMLTGTLGPHLQLFPNSAWAEYLTAQFRAIESNLEMAAGYGSQ</sequence>
<name>A0ABV6VNG1_9ACTN</name>
<dbReference type="EMBL" id="JBHFAB010000001">
    <property type="protein sequence ID" value="MFC1415238.1"/>
    <property type="molecule type" value="Genomic_DNA"/>
</dbReference>
<evidence type="ECO:0000313" key="2">
    <source>
        <dbReference type="Proteomes" id="UP001592531"/>
    </source>
</evidence>
<comment type="caution">
    <text evidence="1">The sequence shown here is derived from an EMBL/GenBank/DDBJ whole genome shotgun (WGS) entry which is preliminary data.</text>
</comment>
<proteinExistence type="predicted"/>
<reference evidence="1 2" key="1">
    <citation type="submission" date="2024-09" db="EMBL/GenBank/DDBJ databases">
        <authorList>
            <person name="Lee S.D."/>
        </authorList>
    </citation>
    <scope>NUCLEOTIDE SEQUENCE [LARGE SCALE GENOMIC DNA]</scope>
    <source>
        <strain evidence="1 2">N8-3</strain>
    </source>
</reference>
<organism evidence="1 2">
    <name type="scientific">Streptacidiphilus cavernicola</name>
    <dbReference type="NCBI Taxonomy" id="3342716"/>
    <lineage>
        <taxon>Bacteria</taxon>
        <taxon>Bacillati</taxon>
        <taxon>Actinomycetota</taxon>
        <taxon>Actinomycetes</taxon>
        <taxon>Kitasatosporales</taxon>
        <taxon>Streptomycetaceae</taxon>
        <taxon>Streptacidiphilus</taxon>
    </lineage>
</organism>
<gene>
    <name evidence="1" type="ORF">ACEZDE_01055</name>
</gene>
<evidence type="ECO:0000313" key="1">
    <source>
        <dbReference type="EMBL" id="MFC1415238.1"/>
    </source>
</evidence>
<dbReference type="RefSeq" id="WP_380530596.1">
    <property type="nucleotide sequence ID" value="NZ_JBHFAB010000001.1"/>
</dbReference>
<protein>
    <submittedName>
        <fullName evidence="1">RacP protein</fullName>
    </submittedName>
</protein>
<accession>A0ABV6VNG1</accession>
<dbReference type="Proteomes" id="UP001592531">
    <property type="component" value="Unassembled WGS sequence"/>
</dbReference>
<keyword evidence="2" id="KW-1185">Reference proteome</keyword>